<dbReference type="PRINTS" id="PR00164">
    <property type="entry name" value="ABC2TRNSPORT"/>
</dbReference>
<dbReference type="AlphaFoldDB" id="A0A8K0VBW1"/>
<feature type="domain" description="ABC transmembrane type-2" evidence="13">
    <location>
        <begin position="63"/>
        <end position="284"/>
    </location>
</feature>
<evidence type="ECO:0000256" key="10">
    <source>
        <dbReference type="ARBA" id="ARBA00023136"/>
    </source>
</evidence>
<feature type="transmembrane region" description="Helical" evidence="11">
    <location>
        <begin position="98"/>
        <end position="115"/>
    </location>
</feature>
<dbReference type="EMBL" id="JAESVN010000018">
    <property type="protein sequence ID" value="MBL4919329.1"/>
    <property type="molecule type" value="Genomic_DNA"/>
</dbReference>
<keyword evidence="4 11" id="KW-1003">Cell membrane</keyword>
<reference evidence="14" key="1">
    <citation type="submission" date="2021-01" db="EMBL/GenBank/DDBJ databases">
        <title>Tabrizicola alba sp. nov. a motile alkaliphilic bacterium isolated from a soda lake.</title>
        <authorList>
            <person name="Szuroczki S."/>
            <person name="Abbaszade G."/>
            <person name="Schumann P."/>
            <person name="Toth E."/>
        </authorList>
    </citation>
    <scope>NUCLEOTIDE SEQUENCE</scope>
    <source>
        <strain evidence="14">DMG-N-6</strain>
    </source>
</reference>
<evidence type="ECO:0000313" key="14">
    <source>
        <dbReference type="EMBL" id="MBL4919329.1"/>
    </source>
</evidence>
<dbReference type="GO" id="GO:0043190">
    <property type="term" value="C:ATP-binding cassette (ABC) transporter complex"/>
    <property type="evidence" value="ECO:0007669"/>
    <property type="project" value="InterPro"/>
</dbReference>
<evidence type="ECO:0000256" key="3">
    <source>
        <dbReference type="ARBA" id="ARBA00022448"/>
    </source>
</evidence>
<dbReference type="RefSeq" id="WP_202690309.1">
    <property type="nucleotide sequence ID" value="NZ_JAESVN010000018.1"/>
</dbReference>
<evidence type="ECO:0000259" key="13">
    <source>
        <dbReference type="PROSITE" id="PS51012"/>
    </source>
</evidence>
<sequence>MTRDSPPLSHPPRGLRSPLRKAGSGLPPRLDPDGLRARRFRSLRTITALILREMATTYGRSPGGYLWAILEPVAALAMFSIGFALVFNAPPIGNSFPLFYATGFLPFMLFNDVANKMATSINFSRPLLAYPAVTFLDALIARFLLTVLTHMMVAYIVFFGIIIIFGARADLDLPVILLGFSLGAFLGIGVGTLNCYLMTAFPVWERSWQIATRPMFIISGIFFTYDSMPRFAQEILWYNPLVHVIGVTRDGFYGAYRADYISVTLVLGVASLTLLAGLLLLWRHHRTLLES</sequence>
<evidence type="ECO:0000256" key="6">
    <source>
        <dbReference type="ARBA" id="ARBA00022692"/>
    </source>
</evidence>
<evidence type="ECO:0000256" key="2">
    <source>
        <dbReference type="ARBA" id="ARBA00007783"/>
    </source>
</evidence>
<evidence type="ECO:0000256" key="8">
    <source>
        <dbReference type="ARBA" id="ARBA00022989"/>
    </source>
</evidence>
<evidence type="ECO:0000313" key="15">
    <source>
        <dbReference type="Proteomes" id="UP000648908"/>
    </source>
</evidence>
<feature type="transmembrane region" description="Helical" evidence="11">
    <location>
        <begin position="64"/>
        <end position="86"/>
    </location>
</feature>
<evidence type="ECO:0000256" key="5">
    <source>
        <dbReference type="ARBA" id="ARBA00022597"/>
    </source>
</evidence>
<dbReference type="InterPro" id="IPR000412">
    <property type="entry name" value="ABC_2_transport"/>
</dbReference>
<name>A0A8K0VBW1_9RHOB</name>
<evidence type="ECO:0000256" key="9">
    <source>
        <dbReference type="ARBA" id="ARBA00023047"/>
    </source>
</evidence>
<dbReference type="PANTHER" id="PTHR30413:SF10">
    <property type="entry name" value="CAPSULE POLYSACCHARIDE EXPORT INNER-MEMBRANE PROTEIN CTRC"/>
    <property type="match status" value="1"/>
</dbReference>
<proteinExistence type="inferred from homology"/>
<evidence type="ECO:0000256" key="4">
    <source>
        <dbReference type="ARBA" id="ARBA00022475"/>
    </source>
</evidence>
<dbReference type="GO" id="GO:0015920">
    <property type="term" value="P:lipopolysaccharide transport"/>
    <property type="evidence" value="ECO:0007669"/>
    <property type="project" value="TreeGrafter"/>
</dbReference>
<comment type="subcellular location">
    <subcellularLocation>
        <location evidence="11">Cell inner membrane</location>
        <topology evidence="11">Multi-pass membrane protein</topology>
    </subcellularLocation>
    <subcellularLocation>
        <location evidence="1">Cell membrane</location>
        <topology evidence="1">Multi-pass membrane protein</topology>
    </subcellularLocation>
</comment>
<dbReference type="PANTHER" id="PTHR30413">
    <property type="entry name" value="INNER MEMBRANE TRANSPORT PERMEASE"/>
    <property type="match status" value="1"/>
</dbReference>
<evidence type="ECO:0000256" key="11">
    <source>
        <dbReference type="RuleBase" id="RU361157"/>
    </source>
</evidence>
<feature type="transmembrane region" description="Helical" evidence="11">
    <location>
        <begin position="260"/>
        <end position="282"/>
    </location>
</feature>
<keyword evidence="7" id="KW-0972">Capsule biogenesis/degradation</keyword>
<feature type="transmembrane region" description="Helical" evidence="11">
    <location>
        <begin position="210"/>
        <end position="228"/>
    </location>
</feature>
<dbReference type="Pfam" id="PF01061">
    <property type="entry name" value="ABC2_membrane"/>
    <property type="match status" value="1"/>
</dbReference>
<keyword evidence="3 11" id="KW-0813">Transport</keyword>
<dbReference type="InterPro" id="IPR013525">
    <property type="entry name" value="ABC2_TM"/>
</dbReference>
<dbReference type="GO" id="GO:0140359">
    <property type="term" value="F:ABC-type transporter activity"/>
    <property type="evidence" value="ECO:0007669"/>
    <property type="project" value="InterPro"/>
</dbReference>
<comment type="similarity">
    <text evidence="2 11">Belongs to the ABC-2 integral membrane protein family.</text>
</comment>
<comment type="caution">
    <text evidence="14">The sequence shown here is derived from an EMBL/GenBank/DDBJ whole genome shotgun (WGS) entry which is preliminary data.</text>
</comment>
<keyword evidence="6 11" id="KW-0812">Transmembrane</keyword>
<keyword evidence="8 11" id="KW-1133">Transmembrane helix</keyword>
<feature type="transmembrane region" description="Helical" evidence="11">
    <location>
        <begin position="152"/>
        <end position="169"/>
    </location>
</feature>
<dbReference type="GO" id="GO:0015774">
    <property type="term" value="P:polysaccharide transport"/>
    <property type="evidence" value="ECO:0007669"/>
    <property type="project" value="UniProtKB-KW"/>
</dbReference>
<gene>
    <name evidence="14" type="ORF">JL811_19115</name>
</gene>
<organism evidence="14 15">
    <name type="scientific">Szabonella alba</name>
    <dbReference type="NCBI Taxonomy" id="2804194"/>
    <lineage>
        <taxon>Bacteria</taxon>
        <taxon>Pseudomonadati</taxon>
        <taxon>Pseudomonadota</taxon>
        <taxon>Alphaproteobacteria</taxon>
        <taxon>Rhodobacterales</taxon>
        <taxon>Paracoccaceae</taxon>
        <taxon>Szabonella</taxon>
    </lineage>
</organism>
<accession>A0A8K0VBW1</accession>
<evidence type="ECO:0000256" key="12">
    <source>
        <dbReference type="SAM" id="MobiDB-lite"/>
    </source>
</evidence>
<dbReference type="Proteomes" id="UP000648908">
    <property type="component" value="Unassembled WGS sequence"/>
</dbReference>
<dbReference type="PROSITE" id="PS51012">
    <property type="entry name" value="ABC_TM2"/>
    <property type="match status" value="1"/>
</dbReference>
<keyword evidence="10 11" id="KW-0472">Membrane</keyword>
<keyword evidence="15" id="KW-1185">Reference proteome</keyword>
<keyword evidence="9" id="KW-0625">Polysaccharide transport</keyword>
<feature type="region of interest" description="Disordered" evidence="12">
    <location>
        <begin position="1"/>
        <end position="31"/>
    </location>
</feature>
<keyword evidence="5" id="KW-0762">Sugar transport</keyword>
<evidence type="ECO:0000256" key="7">
    <source>
        <dbReference type="ARBA" id="ARBA00022903"/>
    </source>
</evidence>
<feature type="transmembrane region" description="Helical" evidence="11">
    <location>
        <begin position="175"/>
        <end position="198"/>
    </location>
</feature>
<dbReference type="InterPro" id="IPR047817">
    <property type="entry name" value="ABC2_TM_bact-type"/>
</dbReference>
<protein>
    <recommendedName>
        <fullName evidence="11">Transport permease protein</fullName>
    </recommendedName>
</protein>
<evidence type="ECO:0000256" key="1">
    <source>
        <dbReference type="ARBA" id="ARBA00004651"/>
    </source>
</evidence>